<evidence type="ECO:0000313" key="19">
    <source>
        <dbReference type="Proteomes" id="UP001431963"/>
    </source>
</evidence>
<keyword evidence="12" id="KW-0564">Palmitate</keyword>
<dbReference type="InterPro" id="IPR049712">
    <property type="entry name" value="Poly_export"/>
</dbReference>
<evidence type="ECO:0000256" key="11">
    <source>
        <dbReference type="ARBA" id="ARBA00023136"/>
    </source>
</evidence>
<evidence type="ECO:0000256" key="14">
    <source>
        <dbReference type="ARBA" id="ARBA00023288"/>
    </source>
</evidence>
<evidence type="ECO:0000256" key="6">
    <source>
        <dbReference type="ARBA" id="ARBA00022692"/>
    </source>
</evidence>
<keyword evidence="9" id="KW-0406">Ion transport</keyword>
<organism evidence="18 19">
    <name type="scientific">Gemmobacter denitrificans</name>
    <dbReference type="NCBI Taxonomy" id="3123040"/>
    <lineage>
        <taxon>Bacteria</taxon>
        <taxon>Pseudomonadati</taxon>
        <taxon>Pseudomonadota</taxon>
        <taxon>Alphaproteobacteria</taxon>
        <taxon>Rhodobacterales</taxon>
        <taxon>Paracoccaceae</taxon>
        <taxon>Gemmobacter</taxon>
    </lineage>
</organism>
<proteinExistence type="inferred from homology"/>
<dbReference type="Pfam" id="PF22461">
    <property type="entry name" value="SLBB_2"/>
    <property type="match status" value="1"/>
</dbReference>
<keyword evidence="19" id="KW-1185">Reference proteome</keyword>
<evidence type="ECO:0000256" key="9">
    <source>
        <dbReference type="ARBA" id="ARBA00023065"/>
    </source>
</evidence>
<evidence type="ECO:0000259" key="16">
    <source>
        <dbReference type="Pfam" id="PF02563"/>
    </source>
</evidence>
<keyword evidence="8" id="KW-0625">Polysaccharide transport</keyword>
<evidence type="ECO:0000256" key="10">
    <source>
        <dbReference type="ARBA" id="ARBA00023114"/>
    </source>
</evidence>
<name>A0ABU8BWQ9_9RHOB</name>
<evidence type="ECO:0000256" key="12">
    <source>
        <dbReference type="ARBA" id="ARBA00023139"/>
    </source>
</evidence>
<dbReference type="EMBL" id="JBALHR010000005">
    <property type="protein sequence ID" value="MEH7828683.1"/>
    <property type="molecule type" value="Genomic_DNA"/>
</dbReference>
<dbReference type="Proteomes" id="UP001431963">
    <property type="component" value="Unassembled WGS sequence"/>
</dbReference>
<evidence type="ECO:0000256" key="2">
    <source>
        <dbReference type="ARBA" id="ARBA00009450"/>
    </source>
</evidence>
<evidence type="ECO:0000256" key="15">
    <source>
        <dbReference type="SAM" id="SignalP"/>
    </source>
</evidence>
<comment type="subcellular location">
    <subcellularLocation>
        <location evidence="1">Cell outer membrane</location>
        <topology evidence="1">Multi-pass membrane protein</topology>
    </subcellularLocation>
</comment>
<evidence type="ECO:0000256" key="13">
    <source>
        <dbReference type="ARBA" id="ARBA00023237"/>
    </source>
</evidence>
<dbReference type="Gene3D" id="3.10.560.10">
    <property type="entry name" value="Outer membrane lipoprotein wza domain like"/>
    <property type="match status" value="2"/>
</dbReference>
<keyword evidence="13" id="KW-0998">Cell outer membrane</keyword>
<keyword evidence="10" id="KW-0626">Porin</keyword>
<comment type="caution">
    <text evidence="18">The sequence shown here is derived from an EMBL/GenBank/DDBJ whole genome shotgun (WGS) entry which is preliminary data.</text>
</comment>
<accession>A0ABU8BWQ9</accession>
<dbReference type="PANTHER" id="PTHR33619">
    <property type="entry name" value="POLYSACCHARIDE EXPORT PROTEIN GFCE-RELATED"/>
    <property type="match status" value="1"/>
</dbReference>
<dbReference type="Pfam" id="PF02563">
    <property type="entry name" value="Poly_export"/>
    <property type="match status" value="1"/>
</dbReference>
<evidence type="ECO:0000259" key="17">
    <source>
        <dbReference type="Pfam" id="PF22461"/>
    </source>
</evidence>
<evidence type="ECO:0000256" key="1">
    <source>
        <dbReference type="ARBA" id="ARBA00004571"/>
    </source>
</evidence>
<feature type="domain" description="Polysaccharide export protein N-terminal" evidence="16">
    <location>
        <begin position="82"/>
        <end position="161"/>
    </location>
</feature>
<dbReference type="RefSeq" id="WP_335422851.1">
    <property type="nucleotide sequence ID" value="NZ_JBALHR010000005.1"/>
</dbReference>
<feature type="signal peptide" evidence="15">
    <location>
        <begin position="1"/>
        <end position="22"/>
    </location>
</feature>
<evidence type="ECO:0000256" key="7">
    <source>
        <dbReference type="ARBA" id="ARBA00022729"/>
    </source>
</evidence>
<feature type="domain" description="SLBB" evidence="17">
    <location>
        <begin position="177"/>
        <end position="245"/>
    </location>
</feature>
<keyword evidence="4" id="KW-1134">Transmembrane beta strand</keyword>
<evidence type="ECO:0000256" key="5">
    <source>
        <dbReference type="ARBA" id="ARBA00022597"/>
    </source>
</evidence>
<keyword evidence="5" id="KW-0762">Sugar transport</keyword>
<gene>
    <name evidence="18" type="ORF">V6590_11015</name>
</gene>
<sequence length="374" mass="39858">MPFNTGKLLLLTAGLSLLSACGDLPGGGPSAAQVLKGADEENASFAVEFVTRDSLQRLKQWPRKGGPAVAGWISRERGPASQLVEPGDTLDLAIWDNGESSLLTQSGQKVVDLKAIRVNSAGEVFLPYVDRVHIAKMTPDAARDAIQQEFADIIPTAQVQLSHTPGRQSSVDLVSGVAKPGNYPMPDRDMTVLALLALGGGISDGLKNPQVRLMRGGKLYGISAEKLLASPQFDTTLRGGDKVFVAEDDRYFLALGAAKTEAQIRFPQDNLNALDAASLAGGLNDARANPKGVLVLRDYDSRHLRADGTGPTKERTIFAIDLTTADGLFSAGEFRIEDRDLVLVTESSINKTDTVLGIIGQSLGLARRTTQIVE</sequence>
<dbReference type="PROSITE" id="PS51257">
    <property type="entry name" value="PROKAR_LIPOPROTEIN"/>
    <property type="match status" value="1"/>
</dbReference>
<reference evidence="18" key="1">
    <citation type="submission" date="2024-02" db="EMBL/GenBank/DDBJ databases">
        <title>Genome sequences of strain Gemmobacter sp. JM10B15.</title>
        <authorList>
            <person name="Zhang M."/>
        </authorList>
    </citation>
    <scope>NUCLEOTIDE SEQUENCE</scope>
    <source>
        <strain evidence="18">JM10B15</strain>
    </source>
</reference>
<dbReference type="InterPro" id="IPR054765">
    <property type="entry name" value="SLBB_dom"/>
</dbReference>
<keyword evidence="3" id="KW-0813">Transport</keyword>
<dbReference type="InterPro" id="IPR003715">
    <property type="entry name" value="Poly_export_N"/>
</dbReference>
<evidence type="ECO:0000256" key="4">
    <source>
        <dbReference type="ARBA" id="ARBA00022452"/>
    </source>
</evidence>
<evidence type="ECO:0000256" key="3">
    <source>
        <dbReference type="ARBA" id="ARBA00022448"/>
    </source>
</evidence>
<evidence type="ECO:0000313" key="18">
    <source>
        <dbReference type="EMBL" id="MEH7828683.1"/>
    </source>
</evidence>
<evidence type="ECO:0000256" key="8">
    <source>
        <dbReference type="ARBA" id="ARBA00023047"/>
    </source>
</evidence>
<keyword evidence="6" id="KW-0812">Transmembrane</keyword>
<feature type="chain" id="PRO_5046434462" evidence="15">
    <location>
        <begin position="23"/>
        <end position="374"/>
    </location>
</feature>
<keyword evidence="14" id="KW-0449">Lipoprotein</keyword>
<keyword evidence="11" id="KW-0472">Membrane</keyword>
<comment type="similarity">
    <text evidence="2">Belongs to the BexD/CtrA/VexA family.</text>
</comment>
<dbReference type="Gene3D" id="3.30.1950.10">
    <property type="entry name" value="wza like domain"/>
    <property type="match status" value="1"/>
</dbReference>
<keyword evidence="7 15" id="KW-0732">Signal</keyword>
<protein>
    <submittedName>
        <fullName evidence="18">Polysaccharide biosynthesis/export family protein</fullName>
    </submittedName>
</protein>
<dbReference type="PANTHER" id="PTHR33619:SF3">
    <property type="entry name" value="POLYSACCHARIDE EXPORT PROTEIN GFCE-RELATED"/>
    <property type="match status" value="1"/>
</dbReference>